<organism evidence="2">
    <name type="scientific">Isometroides vescus</name>
    <dbReference type="NCBI Taxonomy" id="1330405"/>
    <lineage>
        <taxon>Eukaryota</taxon>
        <taxon>Metazoa</taxon>
        <taxon>Ecdysozoa</taxon>
        <taxon>Arthropoda</taxon>
        <taxon>Chelicerata</taxon>
        <taxon>Arachnida</taxon>
        <taxon>Scorpiones</taxon>
        <taxon>Buthida</taxon>
        <taxon>Buthoidea</taxon>
        <taxon>Buthidae</taxon>
        <taxon>Isometroides</taxon>
    </lineage>
</organism>
<evidence type="ECO:0000256" key="1">
    <source>
        <dbReference type="SAM" id="SignalP"/>
    </source>
</evidence>
<accession>T1DEK4</accession>
<reference evidence="2" key="1">
    <citation type="journal article" date="2013" name="Toxins">
        <title>Evolution stings: the origin and diversification of scorpion toxin peptide scaffolds.</title>
        <authorList>
            <person name="Sunagar K."/>
            <person name="Undheim E.A."/>
            <person name="Chan A.H."/>
            <person name="Koludarov I."/>
            <person name="Munoz-Gomez S.A."/>
            <person name="Antunes A."/>
            <person name="Fry B.G."/>
        </authorList>
    </citation>
    <scope>NUCLEOTIDE SEQUENCE</scope>
    <source>
        <tissue evidence="2">Telson venom gland</tissue>
    </source>
</reference>
<dbReference type="EMBL" id="GALK01000015">
    <property type="protein sequence ID" value="JAA98079.1"/>
    <property type="molecule type" value="mRNA"/>
</dbReference>
<feature type="chain" id="PRO_5004574668" evidence="1">
    <location>
        <begin position="23"/>
        <end position="73"/>
    </location>
</feature>
<evidence type="ECO:0000313" key="2">
    <source>
        <dbReference type="EMBL" id="JAA98079.1"/>
    </source>
</evidence>
<protein>
    <submittedName>
        <fullName evidence="2">CYLIP-Iso-1</fullName>
    </submittedName>
</protein>
<name>T1DEK4_9SCOR</name>
<dbReference type="AlphaFoldDB" id="T1DEK4"/>
<keyword evidence="1" id="KW-0732">Signal</keyword>
<proteinExistence type="evidence at transcript level"/>
<sequence length="73" mass="8583">MKVKCFLAVFLIVLIVAEHCQALFFLPGLIGGLISAFRGRRRRELEALYLPQQKNFRKREINLERLFADMPNY</sequence>
<feature type="signal peptide" evidence="1">
    <location>
        <begin position="1"/>
        <end position="22"/>
    </location>
</feature>